<reference evidence="1 2" key="1">
    <citation type="submission" date="2021-07" db="EMBL/GenBank/DDBJ databases">
        <authorList>
            <consortium name="Genoscope - CEA"/>
            <person name="William W."/>
        </authorList>
    </citation>
    <scope>NUCLEOTIDE SEQUENCE [LARGE SCALE GENOMIC DNA]</scope>
</reference>
<name>A0A8D9HDR3_BRACM</name>
<organism evidence="1 2">
    <name type="scientific">Brassica campestris</name>
    <name type="common">Field mustard</name>
    <dbReference type="NCBI Taxonomy" id="3711"/>
    <lineage>
        <taxon>Eukaryota</taxon>
        <taxon>Viridiplantae</taxon>
        <taxon>Streptophyta</taxon>
        <taxon>Embryophyta</taxon>
        <taxon>Tracheophyta</taxon>
        <taxon>Spermatophyta</taxon>
        <taxon>Magnoliopsida</taxon>
        <taxon>eudicotyledons</taxon>
        <taxon>Gunneridae</taxon>
        <taxon>Pentapetalae</taxon>
        <taxon>rosids</taxon>
        <taxon>malvids</taxon>
        <taxon>Brassicales</taxon>
        <taxon>Brassicaceae</taxon>
        <taxon>Brassiceae</taxon>
        <taxon>Brassica</taxon>
    </lineage>
</organism>
<dbReference type="Gramene" id="A08p15090.2_BraZ1">
    <property type="protein sequence ID" value="A08p15090.2_BraZ1.CDS.1"/>
    <property type="gene ID" value="A08g15090.2_BraZ1"/>
</dbReference>
<protein>
    <submittedName>
        <fullName evidence="1">Uncharacterized protein</fullName>
    </submittedName>
</protein>
<dbReference type="AlphaFoldDB" id="A0A8D9HDR3"/>
<accession>A0A8D9HDR3</accession>
<evidence type="ECO:0000313" key="1">
    <source>
        <dbReference type="EMBL" id="CAG7897843.1"/>
    </source>
</evidence>
<sequence>MMMMSSRSNRSDMKKIRPQQSLLLEKALATIKLILFFRITPTTAENVERICRSQNWL</sequence>
<dbReference type="Proteomes" id="UP000694005">
    <property type="component" value="Chromosome A08"/>
</dbReference>
<gene>
    <name evidence="1" type="ORF">BRAPAZ1V2_A08P15090.2</name>
</gene>
<dbReference type="EMBL" id="LS974624">
    <property type="protein sequence ID" value="CAG7897843.1"/>
    <property type="molecule type" value="Genomic_DNA"/>
</dbReference>
<evidence type="ECO:0000313" key="2">
    <source>
        <dbReference type="Proteomes" id="UP000694005"/>
    </source>
</evidence>
<proteinExistence type="predicted"/>